<evidence type="ECO:0000313" key="1">
    <source>
        <dbReference type="EMBL" id="MCM2387098.1"/>
    </source>
</evidence>
<dbReference type="RefSeq" id="WP_250917455.1">
    <property type="nucleotide sequence ID" value="NZ_JAMQAW010000002.1"/>
</dbReference>
<dbReference type="Proteomes" id="UP001431429">
    <property type="component" value="Unassembled WGS sequence"/>
</dbReference>
<sequence length="50" mass="5154">MILTVEVEMAAVLVGADGDGGVSAVGVQVFFAVWLSHGTRGSGRRLHRSG</sequence>
<name>A0ABT0UI17_9ACTN</name>
<gene>
    <name evidence="1" type="ORF">NBG84_02005</name>
</gene>
<protein>
    <submittedName>
        <fullName evidence="1">Uncharacterized protein</fullName>
    </submittedName>
</protein>
<accession>A0ABT0UI17</accession>
<keyword evidence="2" id="KW-1185">Reference proteome</keyword>
<organism evidence="1 2">
    <name type="scientific">Streptomyces albipurpureus</name>
    <dbReference type="NCBI Taxonomy" id="2897419"/>
    <lineage>
        <taxon>Bacteria</taxon>
        <taxon>Bacillati</taxon>
        <taxon>Actinomycetota</taxon>
        <taxon>Actinomycetes</taxon>
        <taxon>Kitasatosporales</taxon>
        <taxon>Streptomycetaceae</taxon>
        <taxon>Streptomyces</taxon>
    </lineage>
</organism>
<dbReference type="EMBL" id="JAMQAW010000002">
    <property type="protein sequence ID" value="MCM2387098.1"/>
    <property type="molecule type" value="Genomic_DNA"/>
</dbReference>
<proteinExistence type="predicted"/>
<evidence type="ECO:0000313" key="2">
    <source>
        <dbReference type="Proteomes" id="UP001431429"/>
    </source>
</evidence>
<comment type="caution">
    <text evidence="1">The sequence shown here is derived from an EMBL/GenBank/DDBJ whole genome shotgun (WGS) entry which is preliminary data.</text>
</comment>
<reference evidence="1" key="1">
    <citation type="submission" date="2022-06" db="EMBL/GenBank/DDBJ databases">
        <title>Genome public.</title>
        <authorList>
            <person name="Sun Q."/>
        </authorList>
    </citation>
    <scope>NUCLEOTIDE SEQUENCE</scope>
    <source>
        <strain evidence="1">CWNU-1</strain>
    </source>
</reference>